<gene>
    <name evidence="1" type="ORF">RRG08_059017</name>
</gene>
<protein>
    <submittedName>
        <fullName evidence="1">Uncharacterized protein</fullName>
    </submittedName>
</protein>
<evidence type="ECO:0000313" key="1">
    <source>
        <dbReference type="EMBL" id="KAK3762670.1"/>
    </source>
</evidence>
<sequence>FTPVAFPRNDISDLVDFLTAATVVSLGLPSSRASGPLCLRNPRRAASLSCHPLHVPMSRLSLAKNCASPQHAELHLPAPFCPRVEEREPWLYEAQNCDIAAQGVSPKTARSFHNENQILSESCNTITSRCMALWSSCCSTLDTDSWVARREGSKSEDNHGEKRQSKFIRRSFVSAEEAGMLTQRFLPGIGCASVHACIIQPDRAVCALAEQLRVYHGCEEAFPVRNLPRSAETLDCVANLGVGVIPPFLCETDLISEIEGFLVGLLCRLAEPMVPNDSDLIGRLQATSRFDWSYFGDG</sequence>
<dbReference type="EMBL" id="JAWDGP010004662">
    <property type="protein sequence ID" value="KAK3762670.1"/>
    <property type="molecule type" value="Genomic_DNA"/>
</dbReference>
<name>A0AAE0Z4U6_9GAST</name>
<comment type="caution">
    <text evidence="1">The sequence shown here is derived from an EMBL/GenBank/DDBJ whole genome shotgun (WGS) entry which is preliminary data.</text>
</comment>
<organism evidence="1 2">
    <name type="scientific">Elysia crispata</name>
    <name type="common">lettuce slug</name>
    <dbReference type="NCBI Taxonomy" id="231223"/>
    <lineage>
        <taxon>Eukaryota</taxon>
        <taxon>Metazoa</taxon>
        <taxon>Spiralia</taxon>
        <taxon>Lophotrochozoa</taxon>
        <taxon>Mollusca</taxon>
        <taxon>Gastropoda</taxon>
        <taxon>Heterobranchia</taxon>
        <taxon>Euthyneura</taxon>
        <taxon>Panpulmonata</taxon>
        <taxon>Sacoglossa</taxon>
        <taxon>Placobranchoidea</taxon>
        <taxon>Plakobranchidae</taxon>
        <taxon>Elysia</taxon>
    </lineage>
</organism>
<evidence type="ECO:0000313" key="2">
    <source>
        <dbReference type="Proteomes" id="UP001283361"/>
    </source>
</evidence>
<feature type="non-terminal residue" evidence="1">
    <location>
        <position position="1"/>
    </location>
</feature>
<reference evidence="1" key="1">
    <citation type="journal article" date="2023" name="G3 (Bethesda)">
        <title>A reference genome for the long-term kleptoplast-retaining sea slug Elysia crispata morphotype clarki.</title>
        <authorList>
            <person name="Eastman K.E."/>
            <person name="Pendleton A.L."/>
            <person name="Shaikh M.A."/>
            <person name="Suttiyut T."/>
            <person name="Ogas R."/>
            <person name="Tomko P."/>
            <person name="Gavelis G."/>
            <person name="Widhalm J.R."/>
            <person name="Wisecaver J.H."/>
        </authorList>
    </citation>
    <scope>NUCLEOTIDE SEQUENCE</scope>
    <source>
        <strain evidence="1">ECLA1</strain>
    </source>
</reference>
<keyword evidence="2" id="KW-1185">Reference proteome</keyword>
<proteinExistence type="predicted"/>
<accession>A0AAE0Z4U6</accession>
<dbReference type="AlphaFoldDB" id="A0AAE0Z4U6"/>
<dbReference type="Proteomes" id="UP001283361">
    <property type="component" value="Unassembled WGS sequence"/>
</dbReference>